<gene>
    <name evidence="1" type="ORF">PVT68_03810</name>
</gene>
<sequence>MLDQESQGWLICDGTTTIDKVFLPWQIEIVEFSMSGNVIENDMDFDESDSSATEDLLYTPQSPRDARRMVEDKLEEMRLRRELMDYQFDC</sequence>
<dbReference type="RefSeq" id="WP_280321290.1">
    <property type="nucleotide sequence ID" value="NZ_CP118605.1"/>
</dbReference>
<evidence type="ECO:0000313" key="2">
    <source>
        <dbReference type="Proteomes" id="UP001236500"/>
    </source>
</evidence>
<keyword evidence="2" id="KW-1185">Reference proteome</keyword>
<accession>A0ABY8NF46</accession>
<reference evidence="1 2" key="1">
    <citation type="submission" date="2023-02" db="EMBL/GenBank/DDBJ databases">
        <title>Description and genomic characterization of Microbulbifer bruguierae sp. nov., isolated from the sediment of mangrove plant Bruguiera sexangula.</title>
        <authorList>
            <person name="Long M."/>
        </authorList>
    </citation>
    <scope>NUCLEOTIDE SEQUENCE [LARGE SCALE GENOMIC DNA]</scope>
    <source>
        <strain evidence="1 2">H12</strain>
    </source>
</reference>
<name>A0ABY8NF46_9GAMM</name>
<dbReference type="Proteomes" id="UP001236500">
    <property type="component" value="Chromosome"/>
</dbReference>
<dbReference type="InterPro" id="IPR058510">
    <property type="entry name" value="DUF8197"/>
</dbReference>
<dbReference type="EMBL" id="CP118605">
    <property type="protein sequence ID" value="WGL17428.1"/>
    <property type="molecule type" value="Genomic_DNA"/>
</dbReference>
<proteinExistence type="predicted"/>
<organism evidence="1 2">
    <name type="scientific">Microbulbifer bruguierae</name>
    <dbReference type="NCBI Taxonomy" id="3029061"/>
    <lineage>
        <taxon>Bacteria</taxon>
        <taxon>Pseudomonadati</taxon>
        <taxon>Pseudomonadota</taxon>
        <taxon>Gammaproteobacteria</taxon>
        <taxon>Cellvibrionales</taxon>
        <taxon>Microbulbiferaceae</taxon>
        <taxon>Microbulbifer</taxon>
    </lineage>
</organism>
<dbReference type="NCBIfam" id="NF046101">
    <property type="entry name" value="PA3496_fam"/>
    <property type="match status" value="1"/>
</dbReference>
<evidence type="ECO:0000313" key="1">
    <source>
        <dbReference type="EMBL" id="WGL17428.1"/>
    </source>
</evidence>
<dbReference type="InterPro" id="IPR058059">
    <property type="entry name" value="PA3496-like"/>
</dbReference>
<protein>
    <submittedName>
        <fullName evidence="1">Uncharacterized protein</fullName>
    </submittedName>
</protein>
<dbReference type="Pfam" id="PF26620">
    <property type="entry name" value="DUF8197"/>
    <property type="match status" value="1"/>
</dbReference>